<feature type="transmembrane region" description="Helical" evidence="1">
    <location>
        <begin position="78"/>
        <end position="99"/>
    </location>
</feature>
<dbReference type="GO" id="GO:0016747">
    <property type="term" value="F:acyltransferase activity, transferring groups other than amino-acyl groups"/>
    <property type="evidence" value="ECO:0007669"/>
    <property type="project" value="InterPro"/>
</dbReference>
<dbReference type="Pfam" id="PF01757">
    <property type="entry name" value="Acyl_transf_3"/>
    <property type="match status" value="1"/>
</dbReference>
<evidence type="ECO:0000313" key="4">
    <source>
        <dbReference type="Proteomes" id="UP000295122"/>
    </source>
</evidence>
<proteinExistence type="predicted"/>
<sequence length="372" mass="40955">MGTIHRLQYLRGLAAMLVVLSHGLIKVDRICEIQGWPQPGLRIDGTFGVDIFFVISGFLMCVTASGEFGQPGATGRFMLRRVIRIVPLYWLFIAIEVLLRVIKPDAAGTPFGATEVLLSMLFIPYGLQDGMFRPVVGLGWSLNYEMFFYSLFALGLVLRRDLGLLVIGLGMIGLVGLGHATQPEGTIAVAWTAPLLLEFLLGVGLGRLYLAARQRGRLLPIPYPFVIAIGLAVIEMTFFPGTDSEALGWRPLHWGVAGLIVAVNVFAIPDRRFEQTRLALFLKAVGDSSYSLYLGHGLVLTITARIWITLGFGREWLPAYFVLAVLSTIPAAWLLYRWIERPVTAALSAWLVGRPPRTMRPNEAVPPLSPVA</sequence>
<dbReference type="InterPro" id="IPR050879">
    <property type="entry name" value="Acyltransferase_3"/>
</dbReference>
<feature type="transmembrane region" description="Helical" evidence="1">
    <location>
        <begin position="290"/>
        <end position="310"/>
    </location>
</feature>
<feature type="transmembrane region" description="Helical" evidence="1">
    <location>
        <begin position="6"/>
        <end position="25"/>
    </location>
</feature>
<feature type="transmembrane region" description="Helical" evidence="1">
    <location>
        <begin position="137"/>
        <end position="157"/>
    </location>
</feature>
<dbReference type="GO" id="GO:0016020">
    <property type="term" value="C:membrane"/>
    <property type="evidence" value="ECO:0007669"/>
    <property type="project" value="TreeGrafter"/>
</dbReference>
<keyword evidence="4" id="KW-1185">Reference proteome</keyword>
<feature type="transmembrane region" description="Helical" evidence="1">
    <location>
        <begin position="316"/>
        <end position="336"/>
    </location>
</feature>
<feature type="transmembrane region" description="Helical" evidence="1">
    <location>
        <begin position="221"/>
        <end position="239"/>
    </location>
</feature>
<feature type="transmembrane region" description="Helical" evidence="1">
    <location>
        <begin position="162"/>
        <end position="181"/>
    </location>
</feature>
<dbReference type="PANTHER" id="PTHR23028">
    <property type="entry name" value="ACETYLTRANSFERASE"/>
    <property type="match status" value="1"/>
</dbReference>
<gene>
    <name evidence="3" type="ORF">EV668_1754</name>
</gene>
<dbReference type="PANTHER" id="PTHR23028:SF131">
    <property type="entry name" value="BLR2367 PROTEIN"/>
    <property type="match status" value="1"/>
</dbReference>
<reference evidence="3 4" key="1">
    <citation type="submission" date="2019-03" db="EMBL/GenBank/DDBJ databases">
        <title>Genomic Encyclopedia of Type Strains, Phase IV (KMG-IV): sequencing the most valuable type-strain genomes for metagenomic binning, comparative biology and taxonomic classification.</title>
        <authorList>
            <person name="Goeker M."/>
        </authorList>
    </citation>
    <scope>NUCLEOTIDE SEQUENCE [LARGE SCALE GENOMIC DNA]</scope>
    <source>
        <strain evidence="3 4">DSM 25903</strain>
    </source>
</reference>
<name>A0A4R7CCD7_9HYPH</name>
<evidence type="ECO:0000259" key="2">
    <source>
        <dbReference type="Pfam" id="PF01757"/>
    </source>
</evidence>
<feature type="domain" description="Acyltransferase 3" evidence="2">
    <location>
        <begin position="5"/>
        <end position="337"/>
    </location>
</feature>
<organism evidence="3 4">
    <name type="scientific">Enterovirga rhinocerotis</name>
    <dbReference type="NCBI Taxonomy" id="1339210"/>
    <lineage>
        <taxon>Bacteria</taxon>
        <taxon>Pseudomonadati</taxon>
        <taxon>Pseudomonadota</taxon>
        <taxon>Alphaproteobacteria</taxon>
        <taxon>Hyphomicrobiales</taxon>
        <taxon>Methylobacteriaceae</taxon>
        <taxon>Enterovirga</taxon>
    </lineage>
</organism>
<dbReference type="EMBL" id="SNZR01000011">
    <property type="protein sequence ID" value="TDR94467.1"/>
    <property type="molecule type" value="Genomic_DNA"/>
</dbReference>
<feature type="transmembrane region" description="Helical" evidence="1">
    <location>
        <begin position="251"/>
        <end position="269"/>
    </location>
</feature>
<evidence type="ECO:0000313" key="3">
    <source>
        <dbReference type="EMBL" id="TDR94467.1"/>
    </source>
</evidence>
<dbReference type="RefSeq" id="WP_133769357.1">
    <property type="nucleotide sequence ID" value="NZ_SNZR01000011.1"/>
</dbReference>
<keyword evidence="1" id="KW-0472">Membrane</keyword>
<feature type="transmembrane region" description="Helical" evidence="1">
    <location>
        <begin position="187"/>
        <end position="209"/>
    </location>
</feature>
<dbReference type="OrthoDB" id="9767863at2"/>
<dbReference type="Proteomes" id="UP000295122">
    <property type="component" value="Unassembled WGS sequence"/>
</dbReference>
<accession>A0A4R7CCD7</accession>
<comment type="caution">
    <text evidence="3">The sequence shown here is derived from an EMBL/GenBank/DDBJ whole genome shotgun (WGS) entry which is preliminary data.</text>
</comment>
<keyword evidence="1" id="KW-0812">Transmembrane</keyword>
<keyword evidence="1" id="KW-1133">Transmembrane helix</keyword>
<dbReference type="InterPro" id="IPR002656">
    <property type="entry name" value="Acyl_transf_3_dom"/>
</dbReference>
<protein>
    <submittedName>
        <fullName evidence="3">Peptidoglycan/LPS O-acetylase OafA/YrhL</fullName>
    </submittedName>
</protein>
<feature type="transmembrane region" description="Helical" evidence="1">
    <location>
        <begin position="46"/>
        <end position="66"/>
    </location>
</feature>
<evidence type="ECO:0000256" key="1">
    <source>
        <dbReference type="SAM" id="Phobius"/>
    </source>
</evidence>
<dbReference type="AlphaFoldDB" id="A0A4R7CCD7"/>
<dbReference type="GO" id="GO:0000271">
    <property type="term" value="P:polysaccharide biosynthetic process"/>
    <property type="evidence" value="ECO:0007669"/>
    <property type="project" value="TreeGrafter"/>
</dbReference>